<evidence type="ECO:0000256" key="1">
    <source>
        <dbReference type="SAM" id="MobiDB-lite"/>
    </source>
</evidence>
<keyword evidence="3" id="KW-1185">Reference proteome</keyword>
<feature type="compositionally biased region" description="Acidic residues" evidence="1">
    <location>
        <begin position="61"/>
        <end position="70"/>
    </location>
</feature>
<accession>A0ABD3DWJ2</accession>
<dbReference type="EMBL" id="JAVIJP010000011">
    <property type="protein sequence ID" value="KAL3646643.1"/>
    <property type="molecule type" value="Genomic_DNA"/>
</dbReference>
<comment type="caution">
    <text evidence="2">The sequence shown here is derived from an EMBL/GenBank/DDBJ whole genome shotgun (WGS) entry which is preliminary data.</text>
</comment>
<proteinExistence type="predicted"/>
<feature type="region of interest" description="Disordered" evidence="1">
    <location>
        <begin position="61"/>
        <end position="80"/>
    </location>
</feature>
<organism evidence="2 3">
    <name type="scientific">Castilleja foliolosa</name>
    <dbReference type="NCBI Taxonomy" id="1961234"/>
    <lineage>
        <taxon>Eukaryota</taxon>
        <taxon>Viridiplantae</taxon>
        <taxon>Streptophyta</taxon>
        <taxon>Embryophyta</taxon>
        <taxon>Tracheophyta</taxon>
        <taxon>Spermatophyta</taxon>
        <taxon>Magnoliopsida</taxon>
        <taxon>eudicotyledons</taxon>
        <taxon>Gunneridae</taxon>
        <taxon>Pentapetalae</taxon>
        <taxon>asterids</taxon>
        <taxon>lamiids</taxon>
        <taxon>Lamiales</taxon>
        <taxon>Orobanchaceae</taxon>
        <taxon>Pedicularideae</taxon>
        <taxon>Castillejinae</taxon>
        <taxon>Castilleja</taxon>
    </lineage>
</organism>
<protein>
    <submittedName>
        <fullName evidence="2">Uncharacterized protein</fullName>
    </submittedName>
</protein>
<evidence type="ECO:0000313" key="3">
    <source>
        <dbReference type="Proteomes" id="UP001632038"/>
    </source>
</evidence>
<reference evidence="3" key="1">
    <citation type="journal article" date="2024" name="IScience">
        <title>Strigolactones Initiate the Formation of Haustorium-like Structures in Castilleja.</title>
        <authorList>
            <person name="Buerger M."/>
            <person name="Peterson D."/>
            <person name="Chory J."/>
        </authorList>
    </citation>
    <scope>NUCLEOTIDE SEQUENCE [LARGE SCALE GENOMIC DNA]</scope>
</reference>
<evidence type="ECO:0000313" key="2">
    <source>
        <dbReference type="EMBL" id="KAL3646643.1"/>
    </source>
</evidence>
<dbReference type="AlphaFoldDB" id="A0ABD3DWJ2"/>
<sequence length="178" mass="19898">MKLAYETIESILEKMSLMVFAIPSNYIEKDKSYDNAICPEIVGIIRKCSNAKCILYQDEGKEEDQVEMPPEEGGSGNIIRDGPENYYPEIIVKPRSPELADNSSRTNHNEMATTRNCILRANYDRPIVVRHVGACIATAGLDDENDVDEFLVLKPAHAALGPKPDLPREKYKVLSEGN</sequence>
<name>A0ABD3DWJ2_9LAMI</name>
<gene>
    <name evidence="2" type="ORF">CASFOL_009187</name>
</gene>
<dbReference type="Proteomes" id="UP001632038">
    <property type="component" value="Unassembled WGS sequence"/>
</dbReference>